<keyword evidence="2" id="KW-1185">Reference proteome</keyword>
<gene>
    <name evidence="1" type="ORF">BDV96DRAFT_586897</name>
</gene>
<accession>A0A6A5YR81</accession>
<reference evidence="1" key="1">
    <citation type="journal article" date="2020" name="Stud. Mycol.">
        <title>101 Dothideomycetes genomes: a test case for predicting lifestyles and emergence of pathogens.</title>
        <authorList>
            <person name="Haridas S."/>
            <person name="Albert R."/>
            <person name="Binder M."/>
            <person name="Bloem J."/>
            <person name="Labutti K."/>
            <person name="Salamov A."/>
            <person name="Andreopoulos B."/>
            <person name="Baker S."/>
            <person name="Barry K."/>
            <person name="Bills G."/>
            <person name="Bluhm B."/>
            <person name="Cannon C."/>
            <person name="Castanera R."/>
            <person name="Culley D."/>
            <person name="Daum C."/>
            <person name="Ezra D."/>
            <person name="Gonzalez J."/>
            <person name="Henrissat B."/>
            <person name="Kuo A."/>
            <person name="Liang C."/>
            <person name="Lipzen A."/>
            <person name="Lutzoni F."/>
            <person name="Magnuson J."/>
            <person name="Mondo S."/>
            <person name="Nolan M."/>
            <person name="Ohm R."/>
            <person name="Pangilinan J."/>
            <person name="Park H.-J."/>
            <person name="Ramirez L."/>
            <person name="Alfaro M."/>
            <person name="Sun H."/>
            <person name="Tritt A."/>
            <person name="Yoshinaga Y."/>
            <person name="Zwiers L.-H."/>
            <person name="Turgeon B."/>
            <person name="Goodwin S."/>
            <person name="Spatafora J."/>
            <person name="Crous P."/>
            <person name="Grigoriev I."/>
        </authorList>
    </citation>
    <scope>NUCLEOTIDE SEQUENCE</scope>
    <source>
        <strain evidence="1">CBS 627.86</strain>
    </source>
</reference>
<dbReference type="AlphaFoldDB" id="A0A6A5YR81"/>
<name>A0A6A5YR81_9PLEO</name>
<proteinExistence type="predicted"/>
<organism evidence="1 2">
    <name type="scientific">Lophiotrema nucula</name>
    <dbReference type="NCBI Taxonomy" id="690887"/>
    <lineage>
        <taxon>Eukaryota</taxon>
        <taxon>Fungi</taxon>
        <taxon>Dikarya</taxon>
        <taxon>Ascomycota</taxon>
        <taxon>Pezizomycotina</taxon>
        <taxon>Dothideomycetes</taxon>
        <taxon>Pleosporomycetidae</taxon>
        <taxon>Pleosporales</taxon>
        <taxon>Lophiotremataceae</taxon>
        <taxon>Lophiotrema</taxon>
    </lineage>
</organism>
<sequence length="122" mass="13554">MGTRAEDRRQEWYLGSGGADDVIIFRADQRVATPHCIRVTHYEFLVYVLECIFATSQLLGHGTQLGMISRSARNLVVPELMSNEGVSYRTLKGLQGPSGTTSFIPSRTILHSCDRFPGARLP</sequence>
<protein>
    <submittedName>
        <fullName evidence="1">Uncharacterized protein</fullName>
    </submittedName>
</protein>
<evidence type="ECO:0000313" key="1">
    <source>
        <dbReference type="EMBL" id="KAF2108927.1"/>
    </source>
</evidence>
<dbReference type="EMBL" id="ML977345">
    <property type="protein sequence ID" value="KAF2108927.1"/>
    <property type="molecule type" value="Genomic_DNA"/>
</dbReference>
<dbReference type="Proteomes" id="UP000799770">
    <property type="component" value="Unassembled WGS sequence"/>
</dbReference>
<evidence type="ECO:0000313" key="2">
    <source>
        <dbReference type="Proteomes" id="UP000799770"/>
    </source>
</evidence>